<name>A0AAV4XWM2_CAEEX</name>
<organism evidence="1 2">
    <name type="scientific">Caerostris extrusa</name>
    <name type="common">Bark spider</name>
    <name type="synonym">Caerostris bankana</name>
    <dbReference type="NCBI Taxonomy" id="172846"/>
    <lineage>
        <taxon>Eukaryota</taxon>
        <taxon>Metazoa</taxon>
        <taxon>Ecdysozoa</taxon>
        <taxon>Arthropoda</taxon>
        <taxon>Chelicerata</taxon>
        <taxon>Arachnida</taxon>
        <taxon>Araneae</taxon>
        <taxon>Araneomorphae</taxon>
        <taxon>Entelegynae</taxon>
        <taxon>Araneoidea</taxon>
        <taxon>Araneidae</taxon>
        <taxon>Caerostris</taxon>
    </lineage>
</organism>
<sequence length="102" mass="11527">MRFIGDSVISIWFRNSRLTSLEGPNLQDLPLLEIISFYNNSIEYVAPDAFQGTEGVKVFGIFLQPADAPFPQICSNHGRNLRWSSLTTNCCMSTSFFRTNQS</sequence>
<gene>
    <name evidence="1" type="ORF">CEXT_171051</name>
</gene>
<reference evidence="1 2" key="1">
    <citation type="submission" date="2021-06" db="EMBL/GenBank/DDBJ databases">
        <title>Caerostris extrusa draft genome.</title>
        <authorList>
            <person name="Kono N."/>
            <person name="Arakawa K."/>
        </authorList>
    </citation>
    <scope>NUCLEOTIDE SEQUENCE [LARGE SCALE GENOMIC DNA]</scope>
</reference>
<evidence type="ECO:0000313" key="1">
    <source>
        <dbReference type="EMBL" id="GIY98326.1"/>
    </source>
</evidence>
<keyword evidence="2" id="KW-1185">Reference proteome</keyword>
<comment type="caution">
    <text evidence="1">The sequence shown here is derived from an EMBL/GenBank/DDBJ whole genome shotgun (WGS) entry which is preliminary data.</text>
</comment>
<evidence type="ECO:0000313" key="2">
    <source>
        <dbReference type="Proteomes" id="UP001054945"/>
    </source>
</evidence>
<dbReference type="AlphaFoldDB" id="A0AAV4XWM2"/>
<accession>A0AAV4XWM2</accession>
<protein>
    <submittedName>
        <fullName evidence="1">Uncharacterized protein</fullName>
    </submittedName>
</protein>
<proteinExistence type="predicted"/>
<dbReference type="SUPFAM" id="SSF52058">
    <property type="entry name" value="L domain-like"/>
    <property type="match status" value="1"/>
</dbReference>
<dbReference type="EMBL" id="BPLR01018280">
    <property type="protein sequence ID" value="GIY98326.1"/>
    <property type="molecule type" value="Genomic_DNA"/>
</dbReference>
<dbReference type="Proteomes" id="UP001054945">
    <property type="component" value="Unassembled WGS sequence"/>
</dbReference>